<name>A0ABS1X0D6_9GAMM</name>
<accession>A0ABS1X0D6</accession>
<organism evidence="3 4">
    <name type="scientific">Steroidobacter gossypii</name>
    <dbReference type="NCBI Taxonomy" id="2805490"/>
    <lineage>
        <taxon>Bacteria</taxon>
        <taxon>Pseudomonadati</taxon>
        <taxon>Pseudomonadota</taxon>
        <taxon>Gammaproteobacteria</taxon>
        <taxon>Steroidobacterales</taxon>
        <taxon>Steroidobacteraceae</taxon>
        <taxon>Steroidobacter</taxon>
    </lineage>
</organism>
<feature type="region of interest" description="Disordered" evidence="1">
    <location>
        <begin position="128"/>
        <end position="162"/>
    </location>
</feature>
<evidence type="ECO:0000313" key="4">
    <source>
        <dbReference type="Proteomes" id="UP000661077"/>
    </source>
</evidence>
<dbReference type="InterPro" id="IPR005297">
    <property type="entry name" value="Lipoprotein_repeat"/>
</dbReference>
<protein>
    <submittedName>
        <fullName evidence="3">Uncharacterized protein</fullName>
    </submittedName>
</protein>
<comment type="caution">
    <text evidence="3">The sequence shown here is derived from an EMBL/GenBank/DDBJ whole genome shotgun (WGS) entry which is preliminary data.</text>
</comment>
<gene>
    <name evidence="3" type="ORF">JM946_18305</name>
</gene>
<reference evidence="3 4" key="1">
    <citation type="journal article" date="2021" name="Int. J. Syst. Evol. Microbiol.">
        <title>Steroidobacter gossypii sp. nov., isolated from soil of cotton cropping field.</title>
        <authorList>
            <person name="Huang R."/>
            <person name="Yang S."/>
            <person name="Zhen C."/>
            <person name="Liu W."/>
        </authorList>
    </citation>
    <scope>NUCLEOTIDE SEQUENCE [LARGE SCALE GENOMIC DNA]</scope>
    <source>
        <strain evidence="3 4">S1-65</strain>
    </source>
</reference>
<feature type="transmembrane region" description="Helical" evidence="2">
    <location>
        <begin position="6"/>
        <end position="24"/>
    </location>
</feature>
<keyword evidence="2" id="KW-1133">Transmembrane helix</keyword>
<keyword evidence="2" id="KW-0472">Membrane</keyword>
<dbReference type="PANTHER" id="PTHR39335">
    <property type="entry name" value="BLL4220 PROTEIN"/>
    <property type="match status" value="1"/>
</dbReference>
<dbReference type="Pfam" id="PF03640">
    <property type="entry name" value="Lipoprotein_15"/>
    <property type="match status" value="3"/>
</dbReference>
<dbReference type="EMBL" id="JAEVLS010000004">
    <property type="protein sequence ID" value="MBM0106688.1"/>
    <property type="molecule type" value="Genomic_DNA"/>
</dbReference>
<sequence>MNVKPALLVGAGVVIAAAGAYFLMSRDVLDSRSVEAWSPPPSVPIGVTIVDVVSSSGQFLWQRLGDATGNALYTYNADRTPGTTACTGECAAKFPPFTAEANAVASGDWSIMAREDGSKQWVYQGKPLHTFAGEDPPDTKSDGSPLGGSRARDPALFDPGSPLYSPDPDWKRAAFAPDQTMAIPAGIRLRSHSVANGYVFVTSNTGMVIYAMSRPPKGEQAASWAPLDAPGLAIPMGDFSLVTRRADGRRQWAYKGYLLYTYRGDYSPTDLNGLNAAEDVHAALAYANFMPPSVDIRFVTARGPVMMTDKGLTLYTQLGYRLQYGGRLSRDGYSYPYADAKHVGTRGCIDACLEQWRPLVADANAQPSGFWEIETRADNGVRQWAYKGAPLYTFVGDKKVGDLEGNNQYVVVYGDVAGKVDLSLTTGGDSEGSDRAGSSFFWRSAALVN</sequence>
<evidence type="ECO:0000256" key="2">
    <source>
        <dbReference type="SAM" id="Phobius"/>
    </source>
</evidence>
<evidence type="ECO:0000313" key="3">
    <source>
        <dbReference type="EMBL" id="MBM0106688.1"/>
    </source>
</evidence>
<dbReference type="Proteomes" id="UP000661077">
    <property type="component" value="Unassembled WGS sequence"/>
</dbReference>
<dbReference type="RefSeq" id="WP_203168803.1">
    <property type="nucleotide sequence ID" value="NZ_JAEVLS010000004.1"/>
</dbReference>
<proteinExistence type="predicted"/>
<dbReference type="PANTHER" id="PTHR39335:SF1">
    <property type="entry name" value="BLL4220 PROTEIN"/>
    <property type="match status" value="1"/>
</dbReference>
<evidence type="ECO:0000256" key="1">
    <source>
        <dbReference type="SAM" id="MobiDB-lite"/>
    </source>
</evidence>
<keyword evidence="2" id="KW-0812">Transmembrane</keyword>
<keyword evidence="4" id="KW-1185">Reference proteome</keyword>